<gene>
    <name evidence="4" type="ORF">PBIL07802_LOCUS12066</name>
    <name evidence="5" type="ORF">PBIL07802_LOCUS12068</name>
    <name evidence="6" type="ORF">PBIL07802_LOCUS12069</name>
</gene>
<dbReference type="PANTHER" id="PTHR21240:SF28">
    <property type="entry name" value="ISO-OROTATE DECARBOXYLASE (EUROFUNG)"/>
    <property type="match status" value="1"/>
</dbReference>
<keyword evidence="1 2" id="KW-0456">Lyase</keyword>
<organism evidence="4">
    <name type="scientific">Palpitomonas bilix</name>
    <dbReference type="NCBI Taxonomy" id="652834"/>
    <lineage>
        <taxon>Eukaryota</taxon>
        <taxon>Eukaryota incertae sedis</taxon>
    </lineage>
</organism>
<dbReference type="GO" id="GO:0016787">
    <property type="term" value="F:hydrolase activity"/>
    <property type="evidence" value="ECO:0007669"/>
    <property type="project" value="InterPro"/>
</dbReference>
<dbReference type="EMBL" id="HBIB01018593">
    <property type="protein sequence ID" value="CAE0249868.1"/>
    <property type="molecule type" value="Transcribed_RNA"/>
</dbReference>
<dbReference type="InterPro" id="IPR032465">
    <property type="entry name" value="ACMSD"/>
</dbReference>
<dbReference type="Gene3D" id="3.20.20.140">
    <property type="entry name" value="Metal-dependent hydrolases"/>
    <property type="match status" value="1"/>
</dbReference>
<reference evidence="4" key="1">
    <citation type="submission" date="2021-01" db="EMBL/GenBank/DDBJ databases">
        <authorList>
            <person name="Corre E."/>
            <person name="Pelletier E."/>
            <person name="Niang G."/>
            <person name="Scheremetjew M."/>
            <person name="Finn R."/>
            <person name="Kale V."/>
            <person name="Holt S."/>
            <person name="Cochrane G."/>
            <person name="Meng A."/>
            <person name="Brown T."/>
            <person name="Cohen L."/>
        </authorList>
    </citation>
    <scope>NUCLEOTIDE SEQUENCE</scope>
    <source>
        <strain evidence="4">NIES-2562</strain>
    </source>
</reference>
<evidence type="ECO:0000313" key="6">
    <source>
        <dbReference type="EMBL" id="CAE0249869.1"/>
    </source>
</evidence>
<dbReference type="EMBL" id="HBIB01018591">
    <property type="protein sequence ID" value="CAE0249866.1"/>
    <property type="molecule type" value="Transcribed_RNA"/>
</dbReference>
<proteinExistence type="inferred from homology"/>
<evidence type="ECO:0000256" key="2">
    <source>
        <dbReference type="RuleBase" id="RU366045"/>
    </source>
</evidence>
<dbReference type="SUPFAM" id="SSF51556">
    <property type="entry name" value="Metallo-dependent hydrolases"/>
    <property type="match status" value="1"/>
</dbReference>
<dbReference type="EMBL" id="HBIB01018594">
    <property type="protein sequence ID" value="CAE0249869.1"/>
    <property type="molecule type" value="Transcribed_RNA"/>
</dbReference>
<dbReference type="PANTHER" id="PTHR21240">
    <property type="entry name" value="2-AMINO-3-CARBOXYLMUCONATE-6-SEMIALDEHYDE DECARBOXYLASE"/>
    <property type="match status" value="1"/>
</dbReference>
<comment type="similarity">
    <text evidence="2">Belongs to the metallo-dependent hydrolases superfamily.</text>
</comment>
<dbReference type="GO" id="GO:0016831">
    <property type="term" value="F:carboxy-lyase activity"/>
    <property type="evidence" value="ECO:0007669"/>
    <property type="project" value="UniProtKB-KW"/>
</dbReference>
<protein>
    <recommendedName>
        <fullName evidence="3">Amidohydrolase-related domain-containing protein</fullName>
    </recommendedName>
</protein>
<dbReference type="GO" id="GO:0019748">
    <property type="term" value="P:secondary metabolic process"/>
    <property type="evidence" value="ECO:0007669"/>
    <property type="project" value="TreeGrafter"/>
</dbReference>
<dbReference type="InterPro" id="IPR032466">
    <property type="entry name" value="Metal_Hydrolase"/>
</dbReference>
<evidence type="ECO:0000256" key="1">
    <source>
        <dbReference type="ARBA" id="ARBA00023239"/>
    </source>
</evidence>
<dbReference type="InterPro" id="IPR006680">
    <property type="entry name" value="Amidohydro-rel"/>
</dbReference>
<evidence type="ECO:0000313" key="5">
    <source>
        <dbReference type="EMBL" id="CAE0249868.1"/>
    </source>
</evidence>
<dbReference type="Pfam" id="PF04909">
    <property type="entry name" value="Amidohydro_2"/>
    <property type="match status" value="1"/>
</dbReference>
<accession>A0A7S3D920</accession>
<keyword evidence="2" id="KW-0210">Decarboxylase</keyword>
<evidence type="ECO:0000313" key="4">
    <source>
        <dbReference type="EMBL" id="CAE0249866.1"/>
    </source>
</evidence>
<sequence>MADQTELAKAVSDNQVIDVHTHVYLPKYMEMMKGRTELPFVRTYDGQERLVILPEEDVEGGAGGRPIHQHYWDVNEKLAWMDTHRIDAAVISLANPWLDFMNGEEAIPVARELNVEMDDICANSNGRFFGFGCLPSMSVEGCLTELDRVAESKYLRGCIIGSNGLGKGLDDPALDAIWRKASDLNIPFFLHPHYGIGGNDLFSGDKYGHSLFLSHGFPFETCTAVSKMVLSGVFEKFPKLQFLLAHSGGVLPFLAGRIDGCALDDPKLAGRLPKKPSEYLQNLYYDAVNYHAPAMTCTADFVGTDRMMFGTDHPFSIADPQQNYTAMGEAEKHPRRGGLGGQLTAEEVTKICSANAVRFLGLDGAYKAPSKP</sequence>
<feature type="domain" description="Amidohydrolase-related" evidence="3">
    <location>
        <begin position="17"/>
        <end position="362"/>
    </location>
</feature>
<dbReference type="GO" id="GO:0005737">
    <property type="term" value="C:cytoplasm"/>
    <property type="evidence" value="ECO:0007669"/>
    <property type="project" value="TreeGrafter"/>
</dbReference>
<dbReference type="AlphaFoldDB" id="A0A7S3D920"/>
<name>A0A7S3D920_9EUKA</name>
<evidence type="ECO:0000259" key="3">
    <source>
        <dbReference type="Pfam" id="PF04909"/>
    </source>
</evidence>